<evidence type="ECO:0000256" key="3">
    <source>
        <dbReference type="ARBA" id="ARBA00022837"/>
    </source>
</evidence>
<evidence type="ECO:0000256" key="5">
    <source>
        <dbReference type="SAM" id="SignalP"/>
    </source>
</evidence>
<dbReference type="PANTHER" id="PTHR11878:SF65">
    <property type="entry name" value="NA_CA-EXCHANGE PROTEIN, ISOFORM G"/>
    <property type="match status" value="1"/>
</dbReference>
<evidence type="ECO:0000313" key="7">
    <source>
        <dbReference type="EMBL" id="EWC64320.1"/>
    </source>
</evidence>
<keyword evidence="1 5" id="KW-0732">Signal</keyword>
<name>W7ITR7_9PSEU</name>
<reference evidence="7 8" key="1">
    <citation type="journal article" date="2014" name="Genome Announc.">
        <title>Draft Genome Sequence of the Antitrypanosomally Active Sponge-Associated Bacterium Actinokineospora sp. Strain EG49.</title>
        <authorList>
            <person name="Harjes J."/>
            <person name="Ryu T."/>
            <person name="Abdelmohsen U.R."/>
            <person name="Moitinho-Silva L."/>
            <person name="Horn H."/>
            <person name="Ravasi T."/>
            <person name="Hentschel U."/>
        </authorList>
    </citation>
    <scope>NUCLEOTIDE SEQUENCE [LARGE SCALE GENOMIC DNA]</scope>
    <source>
        <strain evidence="7 8">EG49</strain>
    </source>
</reference>
<dbReference type="Proteomes" id="UP000019277">
    <property type="component" value="Unassembled WGS sequence"/>
</dbReference>
<feature type="domain" description="Calx-beta" evidence="6">
    <location>
        <begin position="166"/>
        <end position="231"/>
    </location>
</feature>
<dbReference type="InterPro" id="IPR003644">
    <property type="entry name" value="Calx_beta"/>
</dbReference>
<evidence type="ECO:0000256" key="2">
    <source>
        <dbReference type="ARBA" id="ARBA00022737"/>
    </source>
</evidence>
<proteinExistence type="predicted"/>
<dbReference type="EMBL" id="AYXG01000015">
    <property type="protein sequence ID" value="EWC64320.1"/>
    <property type="molecule type" value="Genomic_DNA"/>
</dbReference>
<dbReference type="InterPro" id="IPR051171">
    <property type="entry name" value="CaCA"/>
</dbReference>
<accession>W7ITR7</accession>
<dbReference type="Gene3D" id="2.60.40.2030">
    <property type="match status" value="2"/>
</dbReference>
<evidence type="ECO:0000256" key="4">
    <source>
        <dbReference type="ARBA" id="ARBA00023065"/>
    </source>
</evidence>
<keyword evidence="4" id="KW-0406">Ion transport</keyword>
<evidence type="ECO:0000259" key="6">
    <source>
        <dbReference type="Pfam" id="PF03160"/>
    </source>
</evidence>
<dbReference type="SUPFAM" id="SSF141072">
    <property type="entry name" value="CalX-like"/>
    <property type="match status" value="2"/>
</dbReference>
<sequence length="244" mass="24645">MRKAMLGVVAVILGLGAAPGVATAAGGCEVAILDTAMYEGSLGGAKMGFGVTATAGCAGTVKYRTVVSPAGEGVANTPEDYTAVSGVLAVNGGPLAVHVPVVPDQKVEPDEVVRVELYEASGVVITRALAVGNILNDEGVVLGVDAGKIYWGPEHVDIPVDISAAPQAPVTVHFRTRNGTAIDGVHYSSVRGVLTLEPGNTSAVISVPLLAGADLEPGAYFYVELFDPSAGVVGTARVSVTVRP</sequence>
<evidence type="ECO:0000313" key="8">
    <source>
        <dbReference type="Proteomes" id="UP000019277"/>
    </source>
</evidence>
<gene>
    <name evidence="7" type="ORF">UO65_0364</name>
</gene>
<accession>A0A8E3BEZ5</accession>
<dbReference type="PROSITE" id="PS51257">
    <property type="entry name" value="PROKAR_LIPOPROTEIN"/>
    <property type="match status" value="1"/>
</dbReference>
<feature type="domain" description="Calx-beta" evidence="6">
    <location>
        <begin position="55"/>
        <end position="120"/>
    </location>
</feature>
<dbReference type="eggNOG" id="COG1520">
    <property type="taxonomic scope" value="Bacteria"/>
</dbReference>
<evidence type="ECO:0000256" key="1">
    <source>
        <dbReference type="ARBA" id="ARBA00022729"/>
    </source>
</evidence>
<protein>
    <submittedName>
        <fullName evidence="7">Putative aggregation factor core protein MAFp3, isoform C</fullName>
    </submittedName>
</protein>
<dbReference type="OrthoDB" id="9802522at2"/>
<keyword evidence="4" id="KW-0813">Transport</keyword>
<feature type="chain" id="PRO_5044489815" evidence="5">
    <location>
        <begin position="25"/>
        <end position="244"/>
    </location>
</feature>
<dbReference type="PANTHER" id="PTHR11878">
    <property type="entry name" value="SODIUM/CALCIUM EXCHANGER"/>
    <property type="match status" value="1"/>
</dbReference>
<keyword evidence="2" id="KW-0677">Repeat</keyword>
<dbReference type="GO" id="GO:0016020">
    <property type="term" value="C:membrane"/>
    <property type="evidence" value="ECO:0007669"/>
    <property type="project" value="InterPro"/>
</dbReference>
<organism evidence="7 8">
    <name type="scientific">Actinokineospora spheciospongiae</name>
    <dbReference type="NCBI Taxonomy" id="909613"/>
    <lineage>
        <taxon>Bacteria</taxon>
        <taxon>Bacillati</taxon>
        <taxon>Actinomycetota</taxon>
        <taxon>Actinomycetes</taxon>
        <taxon>Pseudonocardiales</taxon>
        <taxon>Pseudonocardiaceae</taxon>
        <taxon>Actinokineospora</taxon>
    </lineage>
</organism>
<dbReference type="STRING" id="909613.UO65_0364"/>
<dbReference type="Pfam" id="PF03160">
    <property type="entry name" value="Calx-beta"/>
    <property type="match status" value="2"/>
</dbReference>
<feature type="signal peptide" evidence="5">
    <location>
        <begin position="1"/>
        <end position="24"/>
    </location>
</feature>
<keyword evidence="3" id="KW-0106">Calcium</keyword>
<dbReference type="GO" id="GO:0030001">
    <property type="term" value="P:metal ion transport"/>
    <property type="evidence" value="ECO:0007669"/>
    <property type="project" value="TreeGrafter"/>
</dbReference>
<comment type="caution">
    <text evidence="7">The sequence shown here is derived from an EMBL/GenBank/DDBJ whole genome shotgun (WGS) entry which is preliminary data.</text>
</comment>
<dbReference type="AlphaFoldDB" id="W7ITR7"/>
<dbReference type="RefSeq" id="WP_084175224.1">
    <property type="nucleotide sequence ID" value="NZ_AYXG01000015.1"/>
</dbReference>
<dbReference type="GO" id="GO:0007154">
    <property type="term" value="P:cell communication"/>
    <property type="evidence" value="ECO:0007669"/>
    <property type="project" value="InterPro"/>
</dbReference>
<dbReference type="InterPro" id="IPR038081">
    <property type="entry name" value="CalX-like_sf"/>
</dbReference>
<keyword evidence="8" id="KW-1185">Reference proteome</keyword>